<accession>A0A8K0DKU8</accession>
<keyword evidence="2" id="KW-0732">Signal</keyword>
<evidence type="ECO:0000313" key="4">
    <source>
        <dbReference type="Proteomes" id="UP000801492"/>
    </source>
</evidence>
<comment type="caution">
    <text evidence="3">The sequence shown here is derived from an EMBL/GenBank/DDBJ whole genome shotgun (WGS) entry which is preliminary data.</text>
</comment>
<dbReference type="GO" id="GO:0008010">
    <property type="term" value="F:structural constituent of chitin-based larval cuticle"/>
    <property type="evidence" value="ECO:0007669"/>
    <property type="project" value="TreeGrafter"/>
</dbReference>
<dbReference type="PROSITE" id="PS51155">
    <property type="entry name" value="CHIT_BIND_RR_2"/>
    <property type="match status" value="1"/>
</dbReference>
<dbReference type="InterPro" id="IPR050468">
    <property type="entry name" value="Cuticle_Struct_Prot"/>
</dbReference>
<dbReference type="EMBL" id="VTPC01000616">
    <property type="protein sequence ID" value="KAF2905028.1"/>
    <property type="molecule type" value="Genomic_DNA"/>
</dbReference>
<feature type="chain" id="PRO_5035435705" evidence="2">
    <location>
        <begin position="17"/>
        <end position="193"/>
    </location>
</feature>
<dbReference type="InterPro" id="IPR000618">
    <property type="entry name" value="Insect_cuticle"/>
</dbReference>
<feature type="signal peptide" evidence="2">
    <location>
        <begin position="1"/>
        <end position="16"/>
    </location>
</feature>
<proteinExistence type="predicted"/>
<evidence type="ECO:0000313" key="3">
    <source>
        <dbReference type="EMBL" id="KAF2905028.1"/>
    </source>
</evidence>
<evidence type="ECO:0000256" key="1">
    <source>
        <dbReference type="PROSITE-ProRule" id="PRU00497"/>
    </source>
</evidence>
<name>A0A8K0DKU8_IGNLU</name>
<keyword evidence="1" id="KW-0193">Cuticle</keyword>
<sequence length="193" mass="20394">MKFLVVLALAVVAAVARPEQLVSVNQDTLGNYDLKYIINGISRAENRNINGDVTGAYSYYDPHGILRSTSFTSGVHGYHAVGSDIPLPVQDTPEVAYAKAAHLSALHAAKLSLPPAPLEVQFPELFAPHPHAIGLPAPVHHLAPAIPAFPGFIHGGIPETPEVIAARAEHFAAHAAAARSHGFAHGFAHGPHF</sequence>
<evidence type="ECO:0000256" key="2">
    <source>
        <dbReference type="SAM" id="SignalP"/>
    </source>
</evidence>
<reference evidence="3" key="1">
    <citation type="submission" date="2019-08" db="EMBL/GenBank/DDBJ databases">
        <title>The genome of the North American firefly Photinus pyralis.</title>
        <authorList>
            <consortium name="Photinus pyralis genome working group"/>
            <person name="Fallon T.R."/>
            <person name="Sander Lower S.E."/>
            <person name="Weng J.-K."/>
        </authorList>
    </citation>
    <scope>NUCLEOTIDE SEQUENCE</scope>
    <source>
        <strain evidence="3">TRF0915ILg1</strain>
        <tissue evidence="3">Whole body</tissue>
    </source>
</reference>
<protein>
    <submittedName>
        <fullName evidence="3">Uncharacterized protein</fullName>
    </submittedName>
</protein>
<dbReference type="PANTHER" id="PTHR10380">
    <property type="entry name" value="CUTICLE PROTEIN"/>
    <property type="match status" value="1"/>
</dbReference>
<organism evidence="3 4">
    <name type="scientific">Ignelater luminosus</name>
    <name type="common">Cucubano</name>
    <name type="synonym">Pyrophorus luminosus</name>
    <dbReference type="NCBI Taxonomy" id="2038154"/>
    <lineage>
        <taxon>Eukaryota</taxon>
        <taxon>Metazoa</taxon>
        <taxon>Ecdysozoa</taxon>
        <taxon>Arthropoda</taxon>
        <taxon>Hexapoda</taxon>
        <taxon>Insecta</taxon>
        <taxon>Pterygota</taxon>
        <taxon>Neoptera</taxon>
        <taxon>Endopterygota</taxon>
        <taxon>Coleoptera</taxon>
        <taxon>Polyphaga</taxon>
        <taxon>Elateriformia</taxon>
        <taxon>Elateroidea</taxon>
        <taxon>Elateridae</taxon>
        <taxon>Agrypninae</taxon>
        <taxon>Pyrophorini</taxon>
        <taxon>Ignelater</taxon>
    </lineage>
</organism>
<dbReference type="AlphaFoldDB" id="A0A8K0DKU8"/>
<gene>
    <name evidence="3" type="ORF">ILUMI_01148</name>
</gene>
<keyword evidence="4" id="KW-1185">Reference proteome</keyword>
<dbReference type="Proteomes" id="UP000801492">
    <property type="component" value="Unassembled WGS sequence"/>
</dbReference>
<dbReference type="OrthoDB" id="6515429at2759"/>
<dbReference type="Pfam" id="PF00379">
    <property type="entry name" value="Chitin_bind_4"/>
    <property type="match status" value="1"/>
</dbReference>
<dbReference type="GO" id="GO:0062129">
    <property type="term" value="C:chitin-based extracellular matrix"/>
    <property type="evidence" value="ECO:0007669"/>
    <property type="project" value="TreeGrafter"/>
</dbReference>
<dbReference type="PANTHER" id="PTHR10380:SF196">
    <property type="entry name" value="CUTICULAR PROTEIN 72EA"/>
    <property type="match status" value="1"/>
</dbReference>